<feature type="compositionally biased region" description="Basic residues" evidence="1">
    <location>
        <begin position="1"/>
        <end position="10"/>
    </location>
</feature>
<dbReference type="AlphaFoldDB" id="A0AAJ0BVH0"/>
<dbReference type="Pfam" id="PF13424">
    <property type="entry name" value="TPR_12"/>
    <property type="match status" value="3"/>
</dbReference>
<accession>A0AAJ0BVH0</accession>
<feature type="domain" description="AB hydrolase-1" evidence="2">
    <location>
        <begin position="46"/>
        <end position="183"/>
    </location>
</feature>
<dbReference type="SMART" id="SM00028">
    <property type="entry name" value="TPR"/>
    <property type="match status" value="6"/>
</dbReference>
<dbReference type="SUPFAM" id="SSF53474">
    <property type="entry name" value="alpha/beta-Hydrolases"/>
    <property type="match status" value="1"/>
</dbReference>
<dbReference type="InterPro" id="IPR027417">
    <property type="entry name" value="P-loop_NTPase"/>
</dbReference>
<evidence type="ECO:0000259" key="2">
    <source>
        <dbReference type="Pfam" id="PF12697"/>
    </source>
</evidence>
<keyword evidence="5" id="KW-1185">Reference proteome</keyword>
<dbReference type="PANTHER" id="PTHR46082:SF6">
    <property type="entry name" value="AAA+ ATPASE DOMAIN-CONTAINING PROTEIN-RELATED"/>
    <property type="match status" value="1"/>
</dbReference>
<comment type="caution">
    <text evidence="4">The sequence shown here is derived from an EMBL/GenBank/DDBJ whole genome shotgun (WGS) entry which is preliminary data.</text>
</comment>
<dbReference type="Pfam" id="PF25000">
    <property type="entry name" value="DUF7779"/>
    <property type="match status" value="1"/>
</dbReference>
<evidence type="ECO:0000256" key="1">
    <source>
        <dbReference type="SAM" id="MobiDB-lite"/>
    </source>
</evidence>
<dbReference type="InterPro" id="IPR011990">
    <property type="entry name" value="TPR-like_helical_dom_sf"/>
</dbReference>
<dbReference type="RefSeq" id="XP_060281447.1">
    <property type="nucleotide sequence ID" value="XM_060425558.1"/>
</dbReference>
<organism evidence="4 5">
    <name type="scientific">Phialemonium atrogriseum</name>
    <dbReference type="NCBI Taxonomy" id="1093897"/>
    <lineage>
        <taxon>Eukaryota</taxon>
        <taxon>Fungi</taxon>
        <taxon>Dikarya</taxon>
        <taxon>Ascomycota</taxon>
        <taxon>Pezizomycotina</taxon>
        <taxon>Sordariomycetes</taxon>
        <taxon>Sordariomycetidae</taxon>
        <taxon>Cephalothecales</taxon>
        <taxon>Cephalothecaceae</taxon>
        <taxon>Phialemonium</taxon>
    </lineage>
</organism>
<dbReference type="Gene3D" id="1.25.40.10">
    <property type="entry name" value="Tetratricopeptide repeat domain"/>
    <property type="match status" value="3"/>
</dbReference>
<sequence>MQSLFRRRKQTPAEPATTAGSSAPHTKVFPAGIKLLYSSEHANVDIVFVHGLTGDREQTWTSPNATDPWPKTLLPNKLPTARVLTFGYDAYVADWRGVVSQSRVGNHAWNLLTSLARYREEDDTNDRPIIFVCHSLGGLVCEDALVKSKERREPHLQSIIQQTLGIAFLGTPHRGAGLARWAEMMSRTIGMMKQTNAEIVQILRRDSEVLARIQDSFHGMVMARNQYGLPPIEITCFYEELPMPVIGLVVPQDSAILPGYIPIGIRGNHSEMTKFADMDDAGFTAVCGELRRWVKATGAAQVQGGSARLPNEAGETRSDQEGQDLPSGGGASAFLVPYPSNPEFVGRSRVLEQLKEQLGPAEVMSRTAQARVSLYGLGGIGKTQIALEYAYWLHNSYPNMSVYWVHASNAERFRDSFAKIAKECQIPGFDDSTSDLLHLVKTWLEKKDHGEWTMVIDNADDLELFSSPGCAKSTIVSDGDIARYLPECSHGAMLITTRNKQVAVRLSTSQLPIQVCRMEEEESRRLLHSRLRDEHIDSANLSIISSRLEHLPLALIQAAAFIQENSISVSEYLLLLDGGDQSLVELLSNEFETVGRDSETPRAVAETWMLSFQQIQLQNPFASELLSLMSFWDRQAIPEEFLSNYGERNSRFKTRIEFIKAIGVLKAFSLVSGEKSGNLDIHRLVQLVTRKWLTKEDTASRYKREALLTVSEMYPFGRFETRAICSAYLPHGNAVLRLDVSASVKVEKAKATLLHCMAGYLDFEGRWSNAEDLRMQAGEIRKRVLGKEHPNTLSSMHNLALTYLNQGRWKEAEELGVQVIETSKRMLGKEHPNTLSGMHNLASTYGNQGRWKEAEELEVQVMETSKRVLGKEHPNMLSGMHNLASIYWNQGRWKEAEELGVQVMETSKRVLGKEHPNTLSGMHNLASTYWNQGRWKEAEELGVQVMETSKRVLGKEHPDTLSGMHNLASTYWNQGRWKEAEELGVQVMETSKRVLGKEHPNTLAGMRNLASIYLNQGRWKEAKELGVIETRKRVLGKEHPDTLTSMHNLASIYLNKGRWKEAEKLGVQVMETSKRVLGKEHPDTLSSMHNLACTWHASGRRDEAVVLLKDCIQKRQQIIGCNHPHTQSSISVLRFWQEDFGESASV</sequence>
<dbReference type="GeneID" id="85308745"/>
<dbReference type="InterPro" id="IPR029058">
    <property type="entry name" value="AB_hydrolase_fold"/>
</dbReference>
<name>A0AAJ0BVH0_9PEZI</name>
<feature type="region of interest" description="Disordered" evidence="1">
    <location>
        <begin position="1"/>
        <end position="24"/>
    </location>
</feature>
<dbReference type="EMBL" id="MU839016">
    <property type="protein sequence ID" value="KAK1765234.1"/>
    <property type="molecule type" value="Genomic_DNA"/>
</dbReference>
<evidence type="ECO:0000313" key="4">
    <source>
        <dbReference type="EMBL" id="KAK1765234.1"/>
    </source>
</evidence>
<dbReference type="PANTHER" id="PTHR46082">
    <property type="entry name" value="ATP/GTP-BINDING PROTEIN-RELATED"/>
    <property type="match status" value="1"/>
</dbReference>
<dbReference type="Pfam" id="PF12697">
    <property type="entry name" value="Abhydrolase_6"/>
    <property type="match status" value="1"/>
</dbReference>
<evidence type="ECO:0000313" key="5">
    <source>
        <dbReference type="Proteomes" id="UP001244011"/>
    </source>
</evidence>
<evidence type="ECO:0008006" key="6">
    <source>
        <dbReference type="Google" id="ProtNLM"/>
    </source>
</evidence>
<evidence type="ECO:0000259" key="3">
    <source>
        <dbReference type="Pfam" id="PF25000"/>
    </source>
</evidence>
<protein>
    <recommendedName>
        <fullName evidence="6">NB-ARC domain-containing protein</fullName>
    </recommendedName>
</protein>
<dbReference type="SUPFAM" id="SSF48452">
    <property type="entry name" value="TPR-like"/>
    <property type="match status" value="3"/>
</dbReference>
<dbReference type="Gene3D" id="3.40.50.1820">
    <property type="entry name" value="alpha/beta hydrolase"/>
    <property type="match status" value="1"/>
</dbReference>
<dbReference type="InterPro" id="IPR019734">
    <property type="entry name" value="TPR_rpt"/>
</dbReference>
<feature type="domain" description="DUF7779" evidence="3">
    <location>
        <begin position="619"/>
        <end position="697"/>
    </location>
</feature>
<dbReference type="SUPFAM" id="SSF52540">
    <property type="entry name" value="P-loop containing nucleoside triphosphate hydrolases"/>
    <property type="match status" value="1"/>
</dbReference>
<proteinExistence type="predicted"/>
<reference evidence="4" key="1">
    <citation type="submission" date="2023-06" db="EMBL/GenBank/DDBJ databases">
        <title>Genome-scale phylogeny and comparative genomics of the fungal order Sordariales.</title>
        <authorList>
            <consortium name="Lawrence Berkeley National Laboratory"/>
            <person name="Hensen N."/>
            <person name="Bonometti L."/>
            <person name="Westerberg I."/>
            <person name="Brannstrom I.O."/>
            <person name="Guillou S."/>
            <person name="Cros-Aarteil S."/>
            <person name="Calhoun S."/>
            <person name="Haridas S."/>
            <person name="Kuo A."/>
            <person name="Mondo S."/>
            <person name="Pangilinan J."/>
            <person name="Riley R."/>
            <person name="Labutti K."/>
            <person name="Andreopoulos B."/>
            <person name="Lipzen A."/>
            <person name="Chen C."/>
            <person name="Yanf M."/>
            <person name="Daum C."/>
            <person name="Ng V."/>
            <person name="Clum A."/>
            <person name="Steindorff A."/>
            <person name="Ohm R."/>
            <person name="Martin F."/>
            <person name="Silar P."/>
            <person name="Natvig D."/>
            <person name="Lalanne C."/>
            <person name="Gautier V."/>
            <person name="Ament-Velasquez S.L."/>
            <person name="Kruys A."/>
            <person name="Hutchinson M.I."/>
            <person name="Powell A.J."/>
            <person name="Barry K."/>
            <person name="Miller A.N."/>
            <person name="Grigoriev I.V."/>
            <person name="Debuchy R."/>
            <person name="Gladieux P."/>
            <person name="Thoren M.H."/>
            <person name="Johannesson H."/>
        </authorList>
    </citation>
    <scope>NUCLEOTIDE SEQUENCE</scope>
    <source>
        <strain evidence="4">8032-3</strain>
    </source>
</reference>
<dbReference type="InterPro" id="IPR053137">
    <property type="entry name" value="NLR-like"/>
</dbReference>
<feature type="region of interest" description="Disordered" evidence="1">
    <location>
        <begin position="304"/>
        <end position="326"/>
    </location>
</feature>
<dbReference type="Pfam" id="PF13374">
    <property type="entry name" value="TPR_10"/>
    <property type="match status" value="2"/>
</dbReference>
<dbReference type="InterPro" id="IPR056681">
    <property type="entry name" value="DUF7779"/>
</dbReference>
<dbReference type="Gene3D" id="3.40.50.300">
    <property type="entry name" value="P-loop containing nucleotide triphosphate hydrolases"/>
    <property type="match status" value="1"/>
</dbReference>
<dbReference type="PRINTS" id="PR00381">
    <property type="entry name" value="KINESINLIGHT"/>
</dbReference>
<gene>
    <name evidence="4" type="ORF">QBC33DRAFT_495970</name>
</gene>
<dbReference type="InterPro" id="IPR000073">
    <property type="entry name" value="AB_hydrolase_1"/>
</dbReference>
<dbReference type="Proteomes" id="UP001244011">
    <property type="component" value="Unassembled WGS sequence"/>
</dbReference>